<dbReference type="GO" id="GO:0030288">
    <property type="term" value="C:outer membrane-bounded periplasmic space"/>
    <property type="evidence" value="ECO:0007669"/>
    <property type="project" value="InterPro"/>
</dbReference>
<keyword evidence="7" id="KW-1133">Transmembrane helix</keyword>
<evidence type="ECO:0000256" key="1">
    <source>
        <dbReference type="ARBA" id="ARBA00022475"/>
    </source>
</evidence>
<dbReference type="InterPro" id="IPR027385">
    <property type="entry name" value="Beta-barrel_OMP"/>
</dbReference>
<gene>
    <name evidence="9" type="ORF">BZG02_05720</name>
</gene>
<dbReference type="Gene3D" id="3.40.50.10610">
    <property type="entry name" value="ABC-type transport auxiliary lipoprotein component"/>
    <property type="match status" value="2"/>
</dbReference>
<feature type="domain" description="Outer membrane protein beta-barrel" evidence="8">
    <location>
        <begin position="313"/>
        <end position="444"/>
    </location>
</feature>
<sequence length="487" mass="54962">MFKCIRHYYGIVILLPLIAGCTPFFNQPINEQRAEIGAETPARKSLVSLPEPKEKIVAAVYKFRDQTGQYKPSDTGANWSTAVTQGTTSILLKAIEESGWFIPIEREGLSNLLNERKIIRSSRANYAGQNESSQLLPPLLFAGLVLEGGVISYDANVLTGGAGLKYFGAGASGQYRQDRVTVYLRAISTSNGRILKTVYTSKMILSQKLDASIFRYVKFKRLLEAEVGFTYNEPSEMAVKEAIEKAVESLIIEGVIEGLWDLKNPEDVNSDIVTKYVEGKEDNEGSDFFDQLLTPRRRKFGLGFNGGSWLYMGDYKHSEMEAMGGVSLLYDTQSALQFALNFSRGDLATTKYFQKTFNSLDVTAKYRLLPYKNWTPYIEGGFGVFSEHEKSIYTIDISNSIHTQALYGAGVEFLFNDRIGLNFSILNHYIFNDNIDGLKQGNFNDYFWEGKIGLNFYFDKIWDTSKKKKNRKEKIRKKADPQPITAE</sequence>
<dbReference type="EMBL" id="MVDD01000003">
    <property type="protein sequence ID" value="PKQ64314.1"/>
    <property type="molecule type" value="Genomic_DNA"/>
</dbReference>
<name>A0A2N3I1X8_9BACT</name>
<evidence type="ECO:0000256" key="6">
    <source>
        <dbReference type="SAM" id="MobiDB-lite"/>
    </source>
</evidence>
<evidence type="ECO:0000256" key="5">
    <source>
        <dbReference type="ARBA" id="ARBA00023288"/>
    </source>
</evidence>
<dbReference type="AlphaFoldDB" id="A0A2N3I1X8"/>
<feature type="transmembrane region" description="Helical" evidence="7">
    <location>
        <begin position="7"/>
        <end position="25"/>
    </location>
</feature>
<proteinExistence type="predicted"/>
<accession>A0A2N3I1X8</accession>
<keyword evidence="1" id="KW-1003">Cell membrane</keyword>
<keyword evidence="4" id="KW-0564">Palmitate</keyword>
<feature type="region of interest" description="Disordered" evidence="6">
    <location>
        <begin position="467"/>
        <end position="487"/>
    </location>
</feature>
<reference evidence="9 10" key="1">
    <citation type="journal article" date="2017" name="Front. Microbiol.">
        <title>Labilibaculum manganireducens gen. nov., sp. nov. and Labilibaculum filiforme sp. nov., Novel Bacteroidetes Isolated from Subsurface Sediments of the Baltic Sea.</title>
        <authorList>
            <person name="Vandieken V."/>
            <person name="Marshall I.P."/>
            <person name="Niemann H."/>
            <person name="Engelen B."/>
            <person name="Cypionka H."/>
        </authorList>
    </citation>
    <scope>NUCLEOTIDE SEQUENCE [LARGE SCALE GENOMIC DNA]</scope>
    <source>
        <strain evidence="9 10">59.16B</strain>
    </source>
</reference>
<evidence type="ECO:0000256" key="3">
    <source>
        <dbReference type="ARBA" id="ARBA00023136"/>
    </source>
</evidence>
<evidence type="ECO:0000256" key="7">
    <source>
        <dbReference type="SAM" id="Phobius"/>
    </source>
</evidence>
<organism evidence="9 10">
    <name type="scientific">Labilibaculum filiforme</name>
    <dbReference type="NCBI Taxonomy" id="1940526"/>
    <lineage>
        <taxon>Bacteria</taxon>
        <taxon>Pseudomonadati</taxon>
        <taxon>Bacteroidota</taxon>
        <taxon>Bacteroidia</taxon>
        <taxon>Marinilabiliales</taxon>
        <taxon>Marinifilaceae</taxon>
        <taxon>Labilibaculum</taxon>
    </lineage>
</organism>
<dbReference type="Proteomes" id="UP000233535">
    <property type="component" value="Unassembled WGS sequence"/>
</dbReference>
<dbReference type="InterPro" id="IPR011250">
    <property type="entry name" value="OMP/PagP_B-barrel"/>
</dbReference>
<dbReference type="PANTHER" id="PTHR41164:SF1">
    <property type="entry name" value="CURLI PRODUCTION ASSEMBLY_TRANSPORT COMPONENT CSGG"/>
    <property type="match status" value="1"/>
</dbReference>
<keyword evidence="7" id="KW-0812">Transmembrane</keyword>
<dbReference type="OrthoDB" id="1110708at2"/>
<dbReference type="InterPro" id="IPR005534">
    <property type="entry name" value="Curli_assmbl/transp-comp_CsgG"/>
</dbReference>
<dbReference type="RefSeq" id="WP_101260457.1">
    <property type="nucleotide sequence ID" value="NZ_MVDD01000003.1"/>
</dbReference>
<keyword evidence="3 7" id="KW-0472">Membrane</keyword>
<dbReference type="SUPFAM" id="SSF56925">
    <property type="entry name" value="OMPA-like"/>
    <property type="match status" value="1"/>
</dbReference>
<dbReference type="Pfam" id="PF13505">
    <property type="entry name" value="OMP_b-brl"/>
    <property type="match status" value="1"/>
</dbReference>
<dbReference type="PROSITE" id="PS51257">
    <property type="entry name" value="PROKAR_LIPOPROTEIN"/>
    <property type="match status" value="1"/>
</dbReference>
<evidence type="ECO:0000256" key="2">
    <source>
        <dbReference type="ARBA" id="ARBA00022729"/>
    </source>
</evidence>
<feature type="compositionally biased region" description="Basic residues" evidence="6">
    <location>
        <begin position="467"/>
        <end position="477"/>
    </location>
</feature>
<dbReference type="Gene3D" id="2.40.160.20">
    <property type="match status" value="1"/>
</dbReference>
<evidence type="ECO:0000313" key="9">
    <source>
        <dbReference type="EMBL" id="PKQ64314.1"/>
    </source>
</evidence>
<dbReference type="Pfam" id="PF03783">
    <property type="entry name" value="CsgG"/>
    <property type="match status" value="1"/>
</dbReference>
<protein>
    <recommendedName>
        <fullName evidence="8">Outer membrane protein beta-barrel domain-containing protein</fullName>
    </recommendedName>
</protein>
<keyword evidence="10" id="KW-1185">Reference proteome</keyword>
<dbReference type="PANTHER" id="PTHR41164">
    <property type="entry name" value="CURLI PRODUCTION ASSEMBLY/TRANSPORT COMPONENT CSGG"/>
    <property type="match status" value="1"/>
</dbReference>
<evidence type="ECO:0000259" key="8">
    <source>
        <dbReference type="Pfam" id="PF13505"/>
    </source>
</evidence>
<comment type="caution">
    <text evidence="9">The sequence shown here is derived from an EMBL/GenBank/DDBJ whole genome shotgun (WGS) entry which is preliminary data.</text>
</comment>
<evidence type="ECO:0000313" key="10">
    <source>
        <dbReference type="Proteomes" id="UP000233535"/>
    </source>
</evidence>
<keyword evidence="5" id="KW-0449">Lipoprotein</keyword>
<evidence type="ECO:0000256" key="4">
    <source>
        <dbReference type="ARBA" id="ARBA00023139"/>
    </source>
</evidence>
<keyword evidence="2" id="KW-0732">Signal</keyword>